<dbReference type="InterPro" id="IPR017941">
    <property type="entry name" value="Rieske_2Fe-2S"/>
</dbReference>
<accession>A0A402ASY8</accession>
<dbReference type="GO" id="GO:0046872">
    <property type="term" value="F:metal ion binding"/>
    <property type="evidence" value="ECO:0007669"/>
    <property type="project" value="UniProtKB-KW"/>
</dbReference>
<keyword evidence="7" id="KW-1185">Reference proteome</keyword>
<feature type="domain" description="Rieske" evidence="5">
    <location>
        <begin position="460"/>
        <end position="501"/>
    </location>
</feature>
<proteinExistence type="predicted"/>
<dbReference type="Gene3D" id="3.60.15.10">
    <property type="entry name" value="Ribonuclease Z/Hydroxyacylglutathione hydrolase-like"/>
    <property type="match status" value="1"/>
</dbReference>
<dbReference type="GO" id="GO:0016705">
    <property type="term" value="F:oxidoreductase activity, acting on paired donors, with incorporation or reduction of molecular oxygen"/>
    <property type="evidence" value="ECO:0007669"/>
    <property type="project" value="UniProtKB-ARBA"/>
</dbReference>
<dbReference type="Pfam" id="PF00355">
    <property type="entry name" value="Rieske"/>
    <property type="match status" value="1"/>
</dbReference>
<dbReference type="OrthoDB" id="3204284at2"/>
<reference evidence="7" key="1">
    <citation type="submission" date="2018-12" db="EMBL/GenBank/DDBJ databases">
        <title>Tengunoibacter tsumagoiensis gen. nov., sp. nov., Dictyobacter kobayashii sp. nov., D. alpinus sp. nov., and D. joshuensis sp. nov. and description of Dictyobacteraceae fam. nov. within the order Ktedonobacterales isolated from Tengu-no-mugimeshi.</title>
        <authorList>
            <person name="Wang C.M."/>
            <person name="Zheng Y."/>
            <person name="Sakai Y."/>
            <person name="Toyoda A."/>
            <person name="Minakuchi Y."/>
            <person name="Abe K."/>
            <person name="Yokota A."/>
            <person name="Yabe S."/>
        </authorList>
    </citation>
    <scope>NUCLEOTIDE SEQUENCE [LARGE SCALE GENOMIC DNA]</scope>
    <source>
        <strain evidence="7">Uno11</strain>
    </source>
</reference>
<evidence type="ECO:0000256" key="2">
    <source>
        <dbReference type="ARBA" id="ARBA00022723"/>
    </source>
</evidence>
<dbReference type="Pfam" id="PF13483">
    <property type="entry name" value="Lactamase_B_3"/>
    <property type="match status" value="1"/>
</dbReference>
<dbReference type="Pfam" id="PF25451">
    <property type="entry name" value="SCP2_Rv3818"/>
    <property type="match status" value="1"/>
</dbReference>
<dbReference type="AlphaFoldDB" id="A0A402ASY8"/>
<dbReference type="Proteomes" id="UP000287188">
    <property type="component" value="Unassembled WGS sequence"/>
</dbReference>
<dbReference type="PROSITE" id="PS51296">
    <property type="entry name" value="RIESKE"/>
    <property type="match status" value="1"/>
</dbReference>
<dbReference type="InterPro" id="IPR036922">
    <property type="entry name" value="Rieske_2Fe-2S_sf"/>
</dbReference>
<evidence type="ECO:0000313" key="6">
    <source>
        <dbReference type="EMBL" id="GCE22240.1"/>
    </source>
</evidence>
<evidence type="ECO:0000256" key="1">
    <source>
        <dbReference type="ARBA" id="ARBA00022714"/>
    </source>
</evidence>
<keyword evidence="3" id="KW-0408">Iron</keyword>
<dbReference type="EMBL" id="BIFS01000002">
    <property type="protein sequence ID" value="GCE22240.1"/>
    <property type="molecule type" value="Genomic_DNA"/>
</dbReference>
<evidence type="ECO:0000259" key="5">
    <source>
        <dbReference type="PROSITE" id="PS51296"/>
    </source>
</evidence>
<dbReference type="SUPFAM" id="SSF50022">
    <property type="entry name" value="ISP domain"/>
    <property type="match status" value="1"/>
</dbReference>
<evidence type="ECO:0000256" key="4">
    <source>
        <dbReference type="ARBA" id="ARBA00023014"/>
    </source>
</evidence>
<keyword evidence="2" id="KW-0479">Metal-binding</keyword>
<name>A0A402ASY8_9CHLR</name>
<protein>
    <submittedName>
        <fullName evidence="6">Putative Rieske 2Fe-2S iron-sulfur protein</fullName>
    </submittedName>
</protein>
<dbReference type="GO" id="GO:0051537">
    <property type="term" value="F:2 iron, 2 sulfur cluster binding"/>
    <property type="evidence" value="ECO:0007669"/>
    <property type="project" value="UniProtKB-KW"/>
</dbReference>
<dbReference type="InterPro" id="IPR057330">
    <property type="entry name" value="SCP2_Rv3818"/>
</dbReference>
<organism evidence="6 7">
    <name type="scientific">Dictyobacter kobayashii</name>
    <dbReference type="NCBI Taxonomy" id="2014872"/>
    <lineage>
        <taxon>Bacteria</taxon>
        <taxon>Bacillati</taxon>
        <taxon>Chloroflexota</taxon>
        <taxon>Ktedonobacteria</taxon>
        <taxon>Ktedonobacterales</taxon>
        <taxon>Dictyobacteraceae</taxon>
        <taxon>Dictyobacter</taxon>
    </lineage>
</organism>
<dbReference type="Gene3D" id="2.102.10.10">
    <property type="entry name" value="Rieske [2Fe-2S] iron-sulphur domain"/>
    <property type="match status" value="1"/>
</dbReference>
<dbReference type="SUPFAM" id="SSF56281">
    <property type="entry name" value="Metallo-hydrolase/oxidoreductase"/>
    <property type="match status" value="1"/>
</dbReference>
<dbReference type="CDD" id="cd03467">
    <property type="entry name" value="Rieske"/>
    <property type="match status" value="1"/>
</dbReference>
<dbReference type="GO" id="GO:0004497">
    <property type="term" value="F:monooxygenase activity"/>
    <property type="evidence" value="ECO:0007669"/>
    <property type="project" value="UniProtKB-ARBA"/>
</dbReference>
<comment type="caution">
    <text evidence="6">The sequence shown here is derived from an EMBL/GenBank/DDBJ whole genome shotgun (WGS) entry which is preliminary data.</text>
</comment>
<dbReference type="RefSeq" id="WP_126554864.1">
    <property type="nucleotide sequence ID" value="NZ_BIFS01000002.1"/>
</dbReference>
<evidence type="ECO:0000313" key="7">
    <source>
        <dbReference type="Proteomes" id="UP000287188"/>
    </source>
</evidence>
<sequence length="542" mass="62981">MKITYLGHAGLFIETQFGSILCDPWYTPAYFSSWFPFPDNEMLMRTKVGCKPTYLYISHLHQDHFDQTYLKQYVWSGATVLLPDYPLPLLERALRNIGFTRFRQTTSGQWLNLNRLKVMTLATVSPSDGPLGDCALVVDDGKTRIFNQNDARPLDLTPLLEDGRPVSAHFLQFSGAIWYPMVYDYPEQMMRTLGGKKRENEMARALYYIKQVKAAHVFPSSGPACFLDPSLFQYNDFDCDSTNTFPDQVVFLDYMKEHGYKNGHLIIPESCLMFEQGTVTIKHPYPELGIRESIFHHKKAYLEAYQRRQLSRIKANLAAHSCQQISIVAALKEWFEPLLAQADYLCYGIGGRIVLDCGDEAIVIDTLSRQVYAWNREIDWKYYFRIHRSLVEQCIATRQEDWVNALFLSFRFIAQRKGTYNEYIYTFFKCLSEERLRYAENYYQHKAEAISTFEQHGYRIQRICPHAGADLSRYGSFDLEQGILTCKMHGWQFDLKTGQCLTSEKHLISIGPSKDADSVEKTYTQRSPCSHCWFRQEESLKK</sequence>
<keyword evidence="4" id="KW-0411">Iron-sulfur</keyword>
<gene>
    <name evidence="6" type="ORF">KDK_60400</name>
</gene>
<keyword evidence="1" id="KW-0001">2Fe-2S</keyword>
<dbReference type="InterPro" id="IPR036866">
    <property type="entry name" value="RibonucZ/Hydroxyglut_hydro"/>
</dbReference>
<evidence type="ECO:0000256" key="3">
    <source>
        <dbReference type="ARBA" id="ARBA00023004"/>
    </source>
</evidence>